<keyword evidence="3" id="KW-1185">Reference proteome</keyword>
<sequence length="221" mass="25022">MTRRLQQRPVEYPLKQPNHKHSNDALGGRTEPAICGVIDEHDSPNLLWKNIPLFDNLKEHLDDAPKYYPVKIQLREPSALQCPKTKKLPPTLLSSAAPACKPYFKYDGRPTFPLNKLLEITKNAGTDRAGVMSYNIGSISLNCIFVGLGTSCTNFMDPHGFDTYVGHGPRYPRRDTDHIDDHEHPDDIDLREVHSNDLEVANAVEDDRAWSKEWLALLEQA</sequence>
<organism evidence="2 3">
    <name type="scientific">Lineolata rhizophorae</name>
    <dbReference type="NCBI Taxonomy" id="578093"/>
    <lineage>
        <taxon>Eukaryota</taxon>
        <taxon>Fungi</taxon>
        <taxon>Dikarya</taxon>
        <taxon>Ascomycota</taxon>
        <taxon>Pezizomycotina</taxon>
        <taxon>Dothideomycetes</taxon>
        <taxon>Dothideomycetes incertae sedis</taxon>
        <taxon>Lineolatales</taxon>
        <taxon>Lineolataceae</taxon>
        <taxon>Lineolata</taxon>
    </lineage>
</organism>
<dbReference type="EMBL" id="MU001695">
    <property type="protein sequence ID" value="KAF2453845.1"/>
    <property type="molecule type" value="Genomic_DNA"/>
</dbReference>
<protein>
    <submittedName>
        <fullName evidence="2">Uncharacterized protein</fullName>
    </submittedName>
</protein>
<evidence type="ECO:0000256" key="1">
    <source>
        <dbReference type="SAM" id="MobiDB-lite"/>
    </source>
</evidence>
<evidence type="ECO:0000313" key="3">
    <source>
        <dbReference type="Proteomes" id="UP000799766"/>
    </source>
</evidence>
<name>A0A6A6NPZ8_9PEZI</name>
<feature type="region of interest" description="Disordered" evidence="1">
    <location>
        <begin position="1"/>
        <end position="27"/>
    </location>
</feature>
<gene>
    <name evidence="2" type="ORF">BDY21DRAFT_366827</name>
</gene>
<dbReference type="AlphaFoldDB" id="A0A6A6NPZ8"/>
<proteinExistence type="predicted"/>
<accession>A0A6A6NPZ8</accession>
<dbReference type="Proteomes" id="UP000799766">
    <property type="component" value="Unassembled WGS sequence"/>
</dbReference>
<reference evidence="2" key="1">
    <citation type="journal article" date="2020" name="Stud. Mycol.">
        <title>101 Dothideomycetes genomes: a test case for predicting lifestyles and emergence of pathogens.</title>
        <authorList>
            <person name="Haridas S."/>
            <person name="Albert R."/>
            <person name="Binder M."/>
            <person name="Bloem J."/>
            <person name="Labutti K."/>
            <person name="Salamov A."/>
            <person name="Andreopoulos B."/>
            <person name="Baker S."/>
            <person name="Barry K."/>
            <person name="Bills G."/>
            <person name="Bluhm B."/>
            <person name="Cannon C."/>
            <person name="Castanera R."/>
            <person name="Culley D."/>
            <person name="Daum C."/>
            <person name="Ezra D."/>
            <person name="Gonzalez J."/>
            <person name="Henrissat B."/>
            <person name="Kuo A."/>
            <person name="Liang C."/>
            <person name="Lipzen A."/>
            <person name="Lutzoni F."/>
            <person name="Magnuson J."/>
            <person name="Mondo S."/>
            <person name="Nolan M."/>
            <person name="Ohm R."/>
            <person name="Pangilinan J."/>
            <person name="Park H.-J."/>
            <person name="Ramirez L."/>
            <person name="Alfaro M."/>
            <person name="Sun H."/>
            <person name="Tritt A."/>
            <person name="Yoshinaga Y."/>
            <person name="Zwiers L.-H."/>
            <person name="Turgeon B."/>
            <person name="Goodwin S."/>
            <person name="Spatafora J."/>
            <person name="Crous P."/>
            <person name="Grigoriev I."/>
        </authorList>
    </citation>
    <scope>NUCLEOTIDE SEQUENCE</scope>
    <source>
        <strain evidence="2">ATCC 16933</strain>
    </source>
</reference>
<evidence type="ECO:0000313" key="2">
    <source>
        <dbReference type="EMBL" id="KAF2453845.1"/>
    </source>
</evidence>